<feature type="binding site" evidence="2">
    <location>
        <position position="172"/>
    </location>
    <ligand>
        <name>Mn(2+)</name>
        <dbReference type="ChEBI" id="CHEBI:29035"/>
        <label>2</label>
    </ligand>
</feature>
<reference evidence="6" key="1">
    <citation type="submission" date="2022-06" db="EMBL/GenBank/DDBJ databases">
        <title>Aeoliella straminimaris, a novel planctomycete from sediments.</title>
        <authorList>
            <person name="Vitorino I.R."/>
            <person name="Lage O.M."/>
        </authorList>
    </citation>
    <scope>NUCLEOTIDE SEQUENCE</scope>
    <source>
        <strain evidence="6">ICT_H6.2</strain>
    </source>
</reference>
<feature type="binding site" evidence="2">
    <location>
        <position position="136"/>
    </location>
    <ligand>
        <name>Mn(2+)</name>
        <dbReference type="ChEBI" id="CHEBI:29035"/>
        <label>2</label>
    </ligand>
</feature>
<keyword evidence="7" id="KW-1185">Reference proteome</keyword>
<proteinExistence type="predicted"/>
<keyword evidence="2" id="KW-0479">Metal-binding</keyword>
<comment type="cofactor">
    <cofactor evidence="2">
        <name>Mn(2+)</name>
        <dbReference type="ChEBI" id="CHEBI:29035"/>
    </cofactor>
    <text evidence="2">The Mn(2+) ion enhances activity.</text>
</comment>
<dbReference type="InterPro" id="IPR002933">
    <property type="entry name" value="Peptidase_M20"/>
</dbReference>
<dbReference type="Proteomes" id="UP001155241">
    <property type="component" value="Unassembled WGS sequence"/>
</dbReference>
<sequence length="440" mass="46977">MLLRLCCLLPVLFAGLAAAKEAPPKTDELAKTWAAEHLPEVETLYRELHQAPELSFEEKETAARMADELRAIGAEVRTDIGGHGLIGILKNGEGKTLLLRADMDALPVVEETGVPYASKVLTTNERGQTVGVMHACGHDIHMSNLVGVARLLADNKDAWQGTAILLFQPAEERGAGSKAMLDDGLLTMFTRPDFAVAMHVAADTPCGTIGYRPGYACANVDSVDITIKGRGGHGAYPETTIDPIVVAAKLVLDLQTIVSREIKPTEPAVVTVGAIEGGTKHNVIGDDCKLQLTVRSYSPQVRQQLAEAIQRKAKAAAMSAGAPEPEILISEGTPSLYNDPELAERVAGIASRILGADQVKQSDPTMGGEDFSRYGLAGIPICMIKVGSVSQERLDQFKQQDTPPPSLHSPRYYPDPSATLETSISTMGAVALELLSPEDE</sequence>
<dbReference type="GO" id="GO:0050118">
    <property type="term" value="F:N-acetyldiaminopimelate deacetylase activity"/>
    <property type="evidence" value="ECO:0007669"/>
    <property type="project" value="UniProtKB-ARBA"/>
</dbReference>
<dbReference type="Pfam" id="PF01546">
    <property type="entry name" value="Peptidase_M20"/>
    <property type="match status" value="1"/>
</dbReference>
<dbReference type="GO" id="GO:0046872">
    <property type="term" value="F:metal ion binding"/>
    <property type="evidence" value="ECO:0007669"/>
    <property type="project" value="UniProtKB-KW"/>
</dbReference>
<dbReference type="PANTHER" id="PTHR11014:SF63">
    <property type="entry name" value="METALLOPEPTIDASE, PUTATIVE (AFU_ORTHOLOGUE AFUA_6G09600)-RELATED"/>
    <property type="match status" value="1"/>
</dbReference>
<feature type="region of interest" description="Disordered" evidence="3">
    <location>
        <begin position="396"/>
        <end position="419"/>
    </location>
</feature>
<dbReference type="InterPro" id="IPR017439">
    <property type="entry name" value="Amidohydrolase"/>
</dbReference>
<dbReference type="Pfam" id="PF07687">
    <property type="entry name" value="M20_dimer"/>
    <property type="match status" value="1"/>
</dbReference>
<evidence type="ECO:0000313" key="6">
    <source>
        <dbReference type="EMBL" id="MCO6042373.1"/>
    </source>
</evidence>
<evidence type="ECO:0000256" key="2">
    <source>
        <dbReference type="PIRSR" id="PIRSR005962-1"/>
    </source>
</evidence>
<dbReference type="Gene3D" id="3.40.630.10">
    <property type="entry name" value="Zn peptidases"/>
    <property type="match status" value="1"/>
</dbReference>
<dbReference type="SUPFAM" id="SSF55031">
    <property type="entry name" value="Bacterial exopeptidase dimerisation domain"/>
    <property type="match status" value="1"/>
</dbReference>
<evidence type="ECO:0000256" key="3">
    <source>
        <dbReference type="SAM" id="MobiDB-lite"/>
    </source>
</evidence>
<protein>
    <submittedName>
        <fullName evidence="6">Amidohydrolase</fullName>
    </submittedName>
</protein>
<gene>
    <name evidence="6" type="ORF">NG895_00495</name>
</gene>
<dbReference type="EMBL" id="JAMXLR010000003">
    <property type="protein sequence ID" value="MCO6042373.1"/>
    <property type="molecule type" value="Genomic_DNA"/>
</dbReference>
<feature type="chain" id="PRO_5040735707" evidence="4">
    <location>
        <begin position="20"/>
        <end position="440"/>
    </location>
</feature>
<keyword evidence="1" id="KW-0378">Hydrolase</keyword>
<dbReference type="PIRSF" id="PIRSF005962">
    <property type="entry name" value="Pept_M20D_amidohydro"/>
    <property type="match status" value="1"/>
</dbReference>
<comment type="caution">
    <text evidence="6">The sequence shown here is derived from an EMBL/GenBank/DDBJ whole genome shotgun (WGS) entry which is preliminary data.</text>
</comment>
<feature type="domain" description="Peptidase M20 dimerisation" evidence="5">
    <location>
        <begin position="221"/>
        <end position="317"/>
    </location>
</feature>
<dbReference type="InterPro" id="IPR011650">
    <property type="entry name" value="Peptidase_M20_dimer"/>
</dbReference>
<feature type="binding site" evidence="2">
    <location>
        <position position="138"/>
    </location>
    <ligand>
        <name>Mn(2+)</name>
        <dbReference type="ChEBI" id="CHEBI:29035"/>
        <label>2</label>
    </ligand>
</feature>
<evidence type="ECO:0000256" key="4">
    <source>
        <dbReference type="SAM" id="SignalP"/>
    </source>
</evidence>
<feature type="binding site" evidence="2">
    <location>
        <position position="199"/>
    </location>
    <ligand>
        <name>Mn(2+)</name>
        <dbReference type="ChEBI" id="CHEBI:29035"/>
        <label>2</label>
    </ligand>
</feature>
<evidence type="ECO:0000256" key="1">
    <source>
        <dbReference type="ARBA" id="ARBA00022801"/>
    </source>
</evidence>
<dbReference type="PANTHER" id="PTHR11014">
    <property type="entry name" value="PEPTIDASE M20 FAMILY MEMBER"/>
    <property type="match status" value="1"/>
</dbReference>
<dbReference type="InterPro" id="IPR036264">
    <property type="entry name" value="Bact_exopeptidase_dim_dom"/>
</dbReference>
<evidence type="ECO:0000313" key="7">
    <source>
        <dbReference type="Proteomes" id="UP001155241"/>
    </source>
</evidence>
<dbReference type="Gene3D" id="3.30.70.360">
    <property type="match status" value="1"/>
</dbReference>
<dbReference type="RefSeq" id="WP_252850474.1">
    <property type="nucleotide sequence ID" value="NZ_JAMXLR010000003.1"/>
</dbReference>
<accession>A0A9X2JFE1</accession>
<dbReference type="AlphaFoldDB" id="A0A9X2JFE1"/>
<feature type="binding site" evidence="2">
    <location>
        <position position="408"/>
    </location>
    <ligand>
        <name>Mn(2+)</name>
        <dbReference type="ChEBI" id="CHEBI:29035"/>
        <label>2</label>
    </ligand>
</feature>
<feature type="signal peptide" evidence="4">
    <location>
        <begin position="1"/>
        <end position="19"/>
    </location>
</feature>
<name>A0A9X2JFE1_9BACT</name>
<organism evidence="6 7">
    <name type="scientific">Aeoliella straminimaris</name>
    <dbReference type="NCBI Taxonomy" id="2954799"/>
    <lineage>
        <taxon>Bacteria</taxon>
        <taxon>Pseudomonadati</taxon>
        <taxon>Planctomycetota</taxon>
        <taxon>Planctomycetia</taxon>
        <taxon>Pirellulales</taxon>
        <taxon>Lacipirellulaceae</taxon>
        <taxon>Aeoliella</taxon>
    </lineage>
</organism>
<keyword evidence="4" id="KW-0732">Signal</keyword>
<keyword evidence="2" id="KW-0464">Manganese</keyword>
<dbReference type="SUPFAM" id="SSF53187">
    <property type="entry name" value="Zn-dependent exopeptidases"/>
    <property type="match status" value="1"/>
</dbReference>
<dbReference type="GO" id="GO:0019877">
    <property type="term" value="P:diaminopimelate biosynthetic process"/>
    <property type="evidence" value="ECO:0007669"/>
    <property type="project" value="UniProtKB-ARBA"/>
</dbReference>
<evidence type="ECO:0000259" key="5">
    <source>
        <dbReference type="Pfam" id="PF07687"/>
    </source>
</evidence>
<dbReference type="FunFam" id="3.30.70.360:FF:000001">
    <property type="entry name" value="N-acetyldiaminopimelate deacetylase"/>
    <property type="match status" value="1"/>
</dbReference>
<dbReference type="NCBIfam" id="TIGR01891">
    <property type="entry name" value="amidohydrolases"/>
    <property type="match status" value="1"/>
</dbReference>